<dbReference type="PANTHER" id="PTHR13318">
    <property type="entry name" value="PARTNER OF PAIRED, ISOFORM B-RELATED"/>
    <property type="match status" value="1"/>
</dbReference>
<sequence>LEGYYYCLNFRCHLNEMKNYAEMAKTRPALSKMEAAEAEVVWNRKTVPKVLKIVSTRLSQRDLVSLLLVSPWLYRSLVSYPSIWLSLDFSEMGNAGNRVVAALSLPRYCYVKQIKLEFAQDIEDKHLELLKIKCLDSLQNLECLNLNGCQKISDKGIEAITNACPTLKVFSIYWNVRITDMGIKHLVKNCKYVTELNLSGCKNISDKSLQLVAENYSKLELLNLTRCTKLTDHGLQQILLKCSFLQSLNLYALSGFTDLAYKSISLLTQLKFLDLCGAQNLSDEGLACVAKCVNLVCLNLTWCVRVTDVGVICIAQGCTSLEFLSLFGIVGVTDKCLEALSRSCSNTITTLDVNGCIGIKRRSRDELLHLFPHLKCFKVHS</sequence>
<dbReference type="SMART" id="SM00367">
    <property type="entry name" value="LRR_CC"/>
    <property type="match status" value="7"/>
</dbReference>
<reference evidence="2" key="1">
    <citation type="submission" date="2015-10" db="EMBL/GenBank/DDBJ databases">
        <authorList>
            <person name="Martinez-Garcia P.J."/>
            <person name="Crepeau M.W."/>
            <person name="Puiu D."/>
            <person name="Gonzalez-Ibeas D."/>
            <person name="Whalen J."/>
            <person name="Stevens K."/>
            <person name="Paul R."/>
            <person name="Butterfield T."/>
            <person name="Britton M."/>
            <person name="Reagan R."/>
            <person name="Chakraborty S."/>
            <person name="Walawage S.L."/>
            <person name="Vasquez-Gross H.A."/>
            <person name="Cardeno C."/>
            <person name="Famula R."/>
            <person name="Pratt K."/>
            <person name="Kuruganti S."/>
            <person name="Aradhya M.K."/>
            <person name="Leslie C.A."/>
            <person name="Dandekar A.M."/>
            <person name="Salzberg S.L."/>
            <person name="Wegrzyn J.L."/>
            <person name="Langley C.H."/>
            <person name="Neale D.B."/>
        </authorList>
    </citation>
    <scope>NUCLEOTIDE SEQUENCE</scope>
    <source>
        <tissue evidence="2">Leaves</tissue>
    </source>
</reference>
<protein>
    <recommendedName>
        <fullName evidence="1">F-box/LRR-repeat protein 15-like leucin rich repeat domain-containing protein</fullName>
    </recommendedName>
</protein>
<dbReference type="InterPro" id="IPR006553">
    <property type="entry name" value="Leu-rich_rpt_Cys-con_subtyp"/>
</dbReference>
<dbReference type="Proteomes" id="UP000619265">
    <property type="component" value="Unassembled WGS sequence"/>
</dbReference>
<reference evidence="2" key="2">
    <citation type="submission" date="2020-03" db="EMBL/GenBank/DDBJ databases">
        <title>Walnut 2.0.</title>
        <authorList>
            <person name="Marrano A."/>
            <person name="Britton M."/>
            <person name="Zimin A.V."/>
            <person name="Zaini P.A."/>
            <person name="Workman R."/>
            <person name="Puiu D."/>
            <person name="Bianco L."/>
            <person name="Allen B.J."/>
            <person name="Troggio M."/>
            <person name="Leslie C.A."/>
            <person name="Timp W."/>
            <person name="Dendekar A."/>
            <person name="Salzberg S.L."/>
            <person name="Neale D.B."/>
        </authorList>
    </citation>
    <scope>NUCLEOTIDE SEQUENCE</scope>
    <source>
        <tissue evidence="2">Leaves</tissue>
    </source>
</reference>
<dbReference type="InterPro" id="IPR032675">
    <property type="entry name" value="LRR_dom_sf"/>
</dbReference>
<gene>
    <name evidence="2" type="ORF">F2P56_005957</name>
</gene>
<dbReference type="PANTHER" id="PTHR13318:SF95">
    <property type="entry name" value="F-BOX PROTEIN YLR352W"/>
    <property type="match status" value="1"/>
</dbReference>
<dbReference type="SUPFAM" id="SSF52047">
    <property type="entry name" value="RNI-like"/>
    <property type="match status" value="1"/>
</dbReference>
<dbReference type="Pfam" id="PF25372">
    <property type="entry name" value="DUF7885"/>
    <property type="match status" value="1"/>
</dbReference>
<dbReference type="AlphaFoldDB" id="A0A833XYP2"/>
<evidence type="ECO:0000259" key="1">
    <source>
        <dbReference type="Pfam" id="PF25372"/>
    </source>
</evidence>
<evidence type="ECO:0000313" key="3">
    <source>
        <dbReference type="Proteomes" id="UP000619265"/>
    </source>
</evidence>
<dbReference type="Gramene" id="Jr03_03400_p1">
    <property type="protein sequence ID" value="cds.Jr03_03400_p1"/>
    <property type="gene ID" value="Jr03_03400"/>
</dbReference>
<evidence type="ECO:0000313" key="2">
    <source>
        <dbReference type="EMBL" id="KAF5474014.1"/>
    </source>
</evidence>
<feature type="non-terminal residue" evidence="2">
    <location>
        <position position="1"/>
    </location>
</feature>
<dbReference type="FunFam" id="3.80.10.10:FF:000535">
    <property type="entry name" value="Leucine Rich Repeat family protein"/>
    <property type="match status" value="1"/>
</dbReference>
<feature type="domain" description="F-box/LRR-repeat protein 15-like leucin rich repeat" evidence="1">
    <location>
        <begin position="136"/>
        <end position="362"/>
    </location>
</feature>
<dbReference type="InterPro" id="IPR057207">
    <property type="entry name" value="FBXL15_LRR"/>
</dbReference>
<name>A0A833XYP2_JUGRE</name>
<organism evidence="2 3">
    <name type="scientific">Juglans regia</name>
    <name type="common">English walnut</name>
    <dbReference type="NCBI Taxonomy" id="51240"/>
    <lineage>
        <taxon>Eukaryota</taxon>
        <taxon>Viridiplantae</taxon>
        <taxon>Streptophyta</taxon>
        <taxon>Embryophyta</taxon>
        <taxon>Tracheophyta</taxon>
        <taxon>Spermatophyta</taxon>
        <taxon>Magnoliopsida</taxon>
        <taxon>eudicotyledons</taxon>
        <taxon>Gunneridae</taxon>
        <taxon>Pentapetalae</taxon>
        <taxon>rosids</taxon>
        <taxon>fabids</taxon>
        <taxon>Fagales</taxon>
        <taxon>Juglandaceae</taxon>
        <taxon>Juglans</taxon>
    </lineage>
</organism>
<proteinExistence type="predicted"/>
<accession>A0A833XYP2</accession>
<comment type="caution">
    <text evidence="2">The sequence shown here is derived from an EMBL/GenBank/DDBJ whole genome shotgun (WGS) entry which is preliminary data.</text>
</comment>
<dbReference type="EMBL" id="LIHL02000003">
    <property type="protein sequence ID" value="KAF5474014.1"/>
    <property type="molecule type" value="Genomic_DNA"/>
</dbReference>
<dbReference type="Gene3D" id="3.80.10.10">
    <property type="entry name" value="Ribonuclease Inhibitor"/>
    <property type="match status" value="2"/>
</dbReference>